<dbReference type="Proteomes" id="UP000318331">
    <property type="component" value="Unassembled WGS sequence"/>
</dbReference>
<dbReference type="InterPro" id="IPR027417">
    <property type="entry name" value="P-loop_NTPase"/>
</dbReference>
<evidence type="ECO:0000256" key="10">
    <source>
        <dbReference type="SAM" id="MobiDB-lite"/>
    </source>
</evidence>
<dbReference type="InterPro" id="IPR050206">
    <property type="entry name" value="FtsK/SpoIIIE/SftA"/>
</dbReference>
<dbReference type="EMBL" id="VFPN01000001">
    <property type="protein sequence ID" value="TQM65965.1"/>
    <property type="molecule type" value="Genomic_DNA"/>
</dbReference>
<feature type="binding site" evidence="9">
    <location>
        <begin position="485"/>
        <end position="492"/>
    </location>
    <ligand>
        <name>ATP</name>
        <dbReference type="ChEBI" id="CHEBI:30616"/>
    </ligand>
</feature>
<dbReference type="InterPro" id="IPR023837">
    <property type="entry name" value="EccCb-like_Actinobacteria"/>
</dbReference>
<sequence>MSSRIIHRPARITTPVTAPEPTELAPPPQLGDAPVGGIPLQSLLPVVGSLSSITMIVVLRANPIMVVIGAMILVVALVGGVGMALSQKGNATRQRKRSRERYLDYLEKLRATLRGERDAARARAEQLDPEPVALTDIIRNPERVWERRRRDADYLRVRVGTGVVAWFGVEAPVDPNPVQPFDPIMVTEATQLSDNYSAVPGMPVTVALKDADRVSIVGSPAEVYETARALVVQLATLHSPDDVQLGFVYPPGNAAHWYGVDLLPHTLCADLWDGPVPARRVAPSTQALYGVIGGELMDRAGRAHARARSTGGTHSESALIVFVDDTGRVASPIPIPEGIQDFSQLGITFVHLVTDRVHEPTEVHVRIVHHNGTLSIRDTRTDINTHEVAPDPVGPDLFAGIAGMLAPLRLSVSSREEGEEARDIDVTELLGIGSIAQVSPAGWTARSPRDFLRVPVGLDDLGRPVHIDVKESAQSGMGPHGICIGATGSGKSEFLRTLILGLALTHSPEDLAMILVDYKGGAAFSPFQGLPHIAGLIDNLADDAQLTERARASIAGEVVRRQQQLKDAGSMASITQYREARCLNPDLPPMPHLFVVIDEFGELLTAEPEFIDLLLTIGRIGRSIGVHMLLSSQRIEGGKLRGLDTYLSYRLGLRTFSEQESSVVLNTPDAFHLPAIPGFGYLKVDTSIYTRFKAGYVSGPVPTDSREPVEESERFGVLVQPPFNTIATTVDGSDIPAEDVVVARPNTGPSLIDETVARLRPGTTVTAPVWLPPLPDRLALFQVINNPHRAPLSIPLGLIDNPSQQTQDPWEVDLGGNGGHFAIIGAPQSGRSTFLRTFAAATATVNTPRQVTMYGMDLTGNGLARLDGFPHVGGVATRNNREQLVRLLEEIGGMVAQREAIFREHRIESLAQFRSKHEAGQLPRIISPDVILLIDGYGMVRTDFEELEAPLTDLLTRGGSFGIHLVLGLTRWNELKMNLQPLIGNKFELRLNDPTESVIARKLAETIRSTQPGRVITEDKLFAQVALPVIDDVDDESIGDALSELAKQSAASWAGPGASPIRLLPEDLDPATLPDIFDEPDAVPIGLRQDTMEPALLDLGGRDQHLLVLGDTESGKTTLLRHVMNGLIERHTPDELVIALMDPRGDLARACPDEYLGGHANNSIKAKELGASLAQELEKRQNGESSAALRIVVMVDDYDILAPGGANPLEYLLPYLPSSRDLGLNVLLTRPVAGAARALYENTIQTLKDTGATGIILAGERSEGALWPGVHAAQAPPGRAKLVRRGQPTRLIQIANATVSSPGPGG</sequence>
<dbReference type="NCBIfam" id="TIGR03925">
    <property type="entry name" value="T7SS_EccC_b"/>
    <property type="match status" value="1"/>
</dbReference>
<feature type="transmembrane region" description="Helical" evidence="11">
    <location>
        <begin position="66"/>
        <end position="85"/>
    </location>
</feature>
<evidence type="ECO:0000259" key="12">
    <source>
        <dbReference type="PROSITE" id="PS50901"/>
    </source>
</evidence>
<evidence type="ECO:0000313" key="14">
    <source>
        <dbReference type="Proteomes" id="UP000318331"/>
    </source>
</evidence>
<dbReference type="SMART" id="SM00382">
    <property type="entry name" value="AAA"/>
    <property type="match status" value="3"/>
</dbReference>
<feature type="binding site" evidence="9">
    <location>
        <begin position="1110"/>
        <end position="1117"/>
    </location>
    <ligand>
        <name>ATP</name>
        <dbReference type="ChEBI" id="CHEBI:30616"/>
    </ligand>
</feature>
<dbReference type="InterPro" id="IPR003593">
    <property type="entry name" value="AAA+_ATPase"/>
</dbReference>
<evidence type="ECO:0000256" key="5">
    <source>
        <dbReference type="ARBA" id="ARBA00022741"/>
    </source>
</evidence>
<accession>A0A543I5U2</accession>
<evidence type="ECO:0000256" key="8">
    <source>
        <dbReference type="ARBA" id="ARBA00023136"/>
    </source>
</evidence>
<dbReference type="NCBIfam" id="TIGR03924">
    <property type="entry name" value="T7SS_EccC_a"/>
    <property type="match status" value="1"/>
</dbReference>
<evidence type="ECO:0000313" key="13">
    <source>
        <dbReference type="EMBL" id="TQM65965.1"/>
    </source>
</evidence>
<feature type="domain" description="FtsK" evidence="12">
    <location>
        <begin position="1092"/>
        <end position="1266"/>
    </location>
</feature>
<dbReference type="PANTHER" id="PTHR22683">
    <property type="entry name" value="SPORULATION PROTEIN RELATED"/>
    <property type="match status" value="1"/>
</dbReference>
<dbReference type="Pfam" id="PF01580">
    <property type="entry name" value="FtsK_SpoIIIE"/>
    <property type="match status" value="3"/>
</dbReference>
<feature type="compositionally biased region" description="Basic residues" evidence="10">
    <location>
        <begin position="1"/>
        <end position="10"/>
    </location>
</feature>
<keyword evidence="14" id="KW-1185">Reference proteome</keyword>
<keyword evidence="2" id="KW-1003">Cell membrane</keyword>
<keyword evidence="5 9" id="KW-0547">Nucleotide-binding</keyword>
<feature type="domain" description="FtsK" evidence="12">
    <location>
        <begin position="462"/>
        <end position="662"/>
    </location>
</feature>
<feature type="region of interest" description="Disordered" evidence="10">
    <location>
        <begin position="1"/>
        <end position="31"/>
    </location>
</feature>
<dbReference type="SUPFAM" id="SSF52540">
    <property type="entry name" value="P-loop containing nucleoside triphosphate hydrolases"/>
    <property type="match status" value="3"/>
</dbReference>
<keyword evidence="3 11" id="KW-0812">Transmembrane</keyword>
<evidence type="ECO:0000256" key="2">
    <source>
        <dbReference type="ARBA" id="ARBA00022475"/>
    </source>
</evidence>
<dbReference type="GO" id="GO:0005524">
    <property type="term" value="F:ATP binding"/>
    <property type="evidence" value="ECO:0007669"/>
    <property type="project" value="UniProtKB-UniRule"/>
</dbReference>
<feature type="compositionally biased region" description="Low complexity" evidence="10">
    <location>
        <begin position="13"/>
        <end position="23"/>
    </location>
</feature>
<organism evidence="13 14">
    <name type="scientific">Klugiella xanthotipulae</name>
    <dbReference type="NCBI Taxonomy" id="244735"/>
    <lineage>
        <taxon>Bacteria</taxon>
        <taxon>Bacillati</taxon>
        <taxon>Actinomycetota</taxon>
        <taxon>Actinomycetes</taxon>
        <taxon>Micrococcales</taxon>
        <taxon>Microbacteriaceae</taxon>
        <taxon>Klugiella</taxon>
    </lineage>
</organism>
<dbReference type="Gene3D" id="3.40.50.300">
    <property type="entry name" value="P-loop containing nucleotide triphosphate hydrolases"/>
    <property type="match status" value="3"/>
</dbReference>
<keyword evidence="7 11" id="KW-1133">Transmembrane helix</keyword>
<dbReference type="InterPro" id="IPR023836">
    <property type="entry name" value="EccCa-like_Actinobacteria"/>
</dbReference>
<dbReference type="GO" id="GO:0005886">
    <property type="term" value="C:plasma membrane"/>
    <property type="evidence" value="ECO:0007669"/>
    <property type="project" value="UniProtKB-SubCell"/>
</dbReference>
<name>A0A543I5U2_9MICO</name>
<evidence type="ECO:0000256" key="7">
    <source>
        <dbReference type="ARBA" id="ARBA00022989"/>
    </source>
</evidence>
<evidence type="ECO:0000256" key="11">
    <source>
        <dbReference type="SAM" id="Phobius"/>
    </source>
</evidence>
<protein>
    <submittedName>
        <fullName evidence="13">S-DNA-T family DNA segregation ATPase FtsK/SpoIIIE</fullName>
    </submittedName>
</protein>
<keyword evidence="4" id="KW-0677">Repeat</keyword>
<keyword evidence="6 9" id="KW-0067">ATP-binding</keyword>
<evidence type="ECO:0000256" key="1">
    <source>
        <dbReference type="ARBA" id="ARBA00004651"/>
    </source>
</evidence>
<dbReference type="RefSeq" id="WP_141915974.1">
    <property type="nucleotide sequence ID" value="NZ_BAAAYS010000026.1"/>
</dbReference>
<dbReference type="PROSITE" id="PS50901">
    <property type="entry name" value="FTSK"/>
    <property type="match status" value="3"/>
</dbReference>
<comment type="caution">
    <text evidence="13">The sequence shown here is derived from an EMBL/GenBank/DDBJ whole genome shotgun (WGS) entry which is preliminary data.</text>
</comment>
<evidence type="ECO:0000256" key="9">
    <source>
        <dbReference type="PROSITE-ProRule" id="PRU00289"/>
    </source>
</evidence>
<dbReference type="GO" id="GO:0003677">
    <property type="term" value="F:DNA binding"/>
    <property type="evidence" value="ECO:0007669"/>
    <property type="project" value="InterPro"/>
</dbReference>
<feature type="domain" description="FtsK" evidence="12">
    <location>
        <begin position="807"/>
        <end position="998"/>
    </location>
</feature>
<reference evidence="13 14" key="1">
    <citation type="submission" date="2019-06" db="EMBL/GenBank/DDBJ databases">
        <title>Sequencing the genomes of 1000 actinobacteria strains.</title>
        <authorList>
            <person name="Klenk H.-P."/>
        </authorList>
    </citation>
    <scope>NUCLEOTIDE SEQUENCE [LARGE SCALE GENOMIC DNA]</scope>
    <source>
        <strain evidence="13 14">DSM 18031</strain>
    </source>
</reference>
<evidence type="ECO:0000256" key="6">
    <source>
        <dbReference type="ARBA" id="ARBA00022840"/>
    </source>
</evidence>
<gene>
    <name evidence="13" type="ORF">FB466_0785</name>
</gene>
<evidence type="ECO:0000256" key="4">
    <source>
        <dbReference type="ARBA" id="ARBA00022737"/>
    </source>
</evidence>
<dbReference type="InterPro" id="IPR002543">
    <property type="entry name" value="FtsK_dom"/>
</dbReference>
<evidence type="ECO:0000256" key="3">
    <source>
        <dbReference type="ARBA" id="ARBA00022692"/>
    </source>
</evidence>
<comment type="subcellular location">
    <subcellularLocation>
        <location evidence="1">Cell membrane</location>
        <topology evidence="1">Multi-pass membrane protein</topology>
    </subcellularLocation>
</comment>
<dbReference type="PANTHER" id="PTHR22683:SF1">
    <property type="entry name" value="TYPE VII SECRETION SYSTEM PROTEIN ESSC"/>
    <property type="match status" value="1"/>
</dbReference>
<keyword evidence="8 11" id="KW-0472">Membrane</keyword>
<dbReference type="OrthoDB" id="9807790at2"/>
<proteinExistence type="predicted"/>
<feature type="binding site" evidence="9">
    <location>
        <begin position="825"/>
        <end position="832"/>
    </location>
    <ligand>
        <name>ATP</name>
        <dbReference type="ChEBI" id="CHEBI:30616"/>
    </ligand>
</feature>